<evidence type="ECO:0000313" key="3">
    <source>
        <dbReference type="Proteomes" id="UP000637578"/>
    </source>
</evidence>
<feature type="domain" description="N-acetyltransferase" evidence="1">
    <location>
        <begin position="132"/>
        <end position="281"/>
    </location>
</feature>
<dbReference type="CDD" id="cd04301">
    <property type="entry name" value="NAT_SF"/>
    <property type="match status" value="1"/>
</dbReference>
<reference evidence="2" key="2">
    <citation type="submission" date="2020-09" db="EMBL/GenBank/DDBJ databases">
        <authorList>
            <person name="Sun Q."/>
            <person name="Zhou Y."/>
        </authorList>
    </citation>
    <scope>NUCLEOTIDE SEQUENCE</scope>
    <source>
        <strain evidence="2">CGMCC 4.5737</strain>
    </source>
</reference>
<dbReference type="Gene3D" id="3.40.630.30">
    <property type="match status" value="1"/>
</dbReference>
<name>A0A8J3C8Q0_9PSEU</name>
<organism evidence="2 3">
    <name type="scientific">Longimycelium tulufanense</name>
    <dbReference type="NCBI Taxonomy" id="907463"/>
    <lineage>
        <taxon>Bacteria</taxon>
        <taxon>Bacillati</taxon>
        <taxon>Actinomycetota</taxon>
        <taxon>Actinomycetes</taxon>
        <taxon>Pseudonocardiales</taxon>
        <taxon>Pseudonocardiaceae</taxon>
        <taxon>Longimycelium</taxon>
    </lineage>
</organism>
<dbReference type="EMBL" id="BMMK01000003">
    <property type="protein sequence ID" value="GGM41795.1"/>
    <property type="molecule type" value="Genomic_DNA"/>
</dbReference>
<protein>
    <recommendedName>
        <fullName evidence="1">N-acetyltransferase domain-containing protein</fullName>
    </recommendedName>
</protein>
<accession>A0A8J3C8Q0</accession>
<dbReference type="Pfam" id="PF00583">
    <property type="entry name" value="Acetyltransf_1"/>
    <property type="match status" value="1"/>
</dbReference>
<dbReference type="SUPFAM" id="SSF55729">
    <property type="entry name" value="Acyl-CoA N-acyltransferases (Nat)"/>
    <property type="match status" value="1"/>
</dbReference>
<sequence length="281" mass="29780">MTDPDDELLDDAHARDLATLVEDSRLIAGAVRYGRVGRVGCARVVVNTDDPLPTGNHACALTGTPSQVGATLLKLERTFADVGRREAVVYASPTTEAEIEGIADDAGWYAADEELAMVYQPAADRPALRHAGMVRPATDTDLPGVVELLGDDLGLPLGGGDKLTRYLGQRLDDPRCLLLVADDPGLERVLGCVVGFADRPGVPGGGIGLLEHVVVRPGRRRHGWGWALVDAAVRAAHEAGALLVVTHVAEGSGAEWFVEACGFTAAYPVTSYVRRVDEMID</sequence>
<dbReference type="AlphaFoldDB" id="A0A8J3C8Q0"/>
<dbReference type="GO" id="GO:0016747">
    <property type="term" value="F:acyltransferase activity, transferring groups other than amino-acyl groups"/>
    <property type="evidence" value="ECO:0007669"/>
    <property type="project" value="InterPro"/>
</dbReference>
<dbReference type="InterPro" id="IPR016181">
    <property type="entry name" value="Acyl_CoA_acyltransferase"/>
</dbReference>
<evidence type="ECO:0000313" key="2">
    <source>
        <dbReference type="EMBL" id="GGM41795.1"/>
    </source>
</evidence>
<comment type="caution">
    <text evidence="2">The sequence shown here is derived from an EMBL/GenBank/DDBJ whole genome shotgun (WGS) entry which is preliminary data.</text>
</comment>
<gene>
    <name evidence="2" type="ORF">GCM10012275_10950</name>
</gene>
<dbReference type="InterPro" id="IPR000182">
    <property type="entry name" value="GNAT_dom"/>
</dbReference>
<dbReference type="Proteomes" id="UP000637578">
    <property type="component" value="Unassembled WGS sequence"/>
</dbReference>
<evidence type="ECO:0000259" key="1">
    <source>
        <dbReference type="PROSITE" id="PS51186"/>
    </source>
</evidence>
<keyword evidence="3" id="KW-1185">Reference proteome</keyword>
<proteinExistence type="predicted"/>
<dbReference type="PROSITE" id="PS51186">
    <property type="entry name" value="GNAT"/>
    <property type="match status" value="1"/>
</dbReference>
<dbReference type="RefSeq" id="WP_189054536.1">
    <property type="nucleotide sequence ID" value="NZ_BMMK01000003.1"/>
</dbReference>
<reference evidence="2" key="1">
    <citation type="journal article" date="2014" name="Int. J. Syst. Evol. Microbiol.">
        <title>Complete genome sequence of Corynebacterium casei LMG S-19264T (=DSM 44701T), isolated from a smear-ripened cheese.</title>
        <authorList>
            <consortium name="US DOE Joint Genome Institute (JGI-PGF)"/>
            <person name="Walter F."/>
            <person name="Albersmeier A."/>
            <person name="Kalinowski J."/>
            <person name="Ruckert C."/>
        </authorList>
    </citation>
    <scope>NUCLEOTIDE SEQUENCE</scope>
    <source>
        <strain evidence="2">CGMCC 4.5737</strain>
    </source>
</reference>